<feature type="domain" description="YEATS" evidence="6">
    <location>
        <begin position="15"/>
        <end position="131"/>
    </location>
</feature>
<gene>
    <name evidence="7" type="ORF">PSACC_01543</name>
</gene>
<dbReference type="EMBL" id="MTSL01000111">
    <property type="protein sequence ID" value="PJF18638.1"/>
    <property type="molecule type" value="Genomic_DNA"/>
</dbReference>
<protein>
    <recommendedName>
        <fullName evidence="1">Protein AF-9 homolog</fullName>
    </recommendedName>
</protein>
<dbReference type="InterPro" id="IPR005033">
    <property type="entry name" value="YEATS"/>
</dbReference>
<keyword evidence="4 5" id="KW-0539">Nucleus</keyword>
<keyword evidence="3" id="KW-0804">Transcription</keyword>
<dbReference type="PANTHER" id="PTHR47573">
    <property type="entry name" value="PROTEIN AF-9 HOMOLOG"/>
    <property type="match status" value="1"/>
</dbReference>
<dbReference type="PANTHER" id="PTHR47573:SF1">
    <property type="entry name" value="PROTEIN AF-9 HOMOLOG"/>
    <property type="match status" value="1"/>
</dbReference>
<evidence type="ECO:0000259" key="6">
    <source>
        <dbReference type="PROSITE" id="PS51037"/>
    </source>
</evidence>
<keyword evidence="8" id="KW-1185">Reference proteome</keyword>
<comment type="subcellular location">
    <subcellularLocation>
        <location evidence="5">Nucleus</location>
    </subcellularLocation>
</comment>
<dbReference type="Gene3D" id="2.60.40.1970">
    <property type="entry name" value="YEATS domain"/>
    <property type="match status" value="2"/>
</dbReference>
<dbReference type="OrthoDB" id="16041at2759"/>
<sequence length="131" mass="15361">MTFETLSREQVENARPSDRQMQRSIVYGSIAVPIKKPESDHTHKWTIYVRGFHDEDISKIVFQDANQKPLNFTHHLMLYPTEEASQVKTSRPVISEHYEEIIFDPPTELMADILKQELQYVDPKTSPRYAE</sequence>
<evidence type="ECO:0000313" key="8">
    <source>
        <dbReference type="Proteomes" id="UP000240830"/>
    </source>
</evidence>
<keyword evidence="2" id="KW-0805">Transcription regulation</keyword>
<comment type="caution">
    <text evidence="7">The sequence shown here is derived from an EMBL/GenBank/DDBJ whole genome shotgun (WGS) entry which is preliminary data.</text>
</comment>
<evidence type="ECO:0000256" key="3">
    <source>
        <dbReference type="ARBA" id="ARBA00023163"/>
    </source>
</evidence>
<evidence type="ECO:0000256" key="5">
    <source>
        <dbReference type="PROSITE-ProRule" id="PRU00376"/>
    </source>
</evidence>
<proteinExistence type="predicted"/>
<organism evidence="7 8">
    <name type="scientific">Paramicrosporidium saccamoebae</name>
    <dbReference type="NCBI Taxonomy" id="1246581"/>
    <lineage>
        <taxon>Eukaryota</taxon>
        <taxon>Fungi</taxon>
        <taxon>Fungi incertae sedis</taxon>
        <taxon>Cryptomycota</taxon>
        <taxon>Cryptomycota incertae sedis</taxon>
        <taxon>Paramicrosporidium</taxon>
    </lineage>
</organism>
<dbReference type="GO" id="GO:0000785">
    <property type="term" value="C:chromatin"/>
    <property type="evidence" value="ECO:0007669"/>
    <property type="project" value="UniProtKB-ARBA"/>
</dbReference>
<dbReference type="GO" id="GO:0005634">
    <property type="term" value="C:nucleus"/>
    <property type="evidence" value="ECO:0007669"/>
    <property type="project" value="UniProtKB-SubCell"/>
</dbReference>
<evidence type="ECO:0000256" key="2">
    <source>
        <dbReference type="ARBA" id="ARBA00023015"/>
    </source>
</evidence>
<feature type="non-terminal residue" evidence="7">
    <location>
        <position position="131"/>
    </location>
</feature>
<dbReference type="PROSITE" id="PS51037">
    <property type="entry name" value="YEATS"/>
    <property type="match status" value="1"/>
</dbReference>
<accession>A0A2H9TLI8</accession>
<dbReference type="AlphaFoldDB" id="A0A2H9TLI8"/>
<dbReference type="InterPro" id="IPR055129">
    <property type="entry name" value="YEATS_dom"/>
</dbReference>
<dbReference type="InterPro" id="IPR038704">
    <property type="entry name" value="YEAST_sf"/>
</dbReference>
<dbReference type="Proteomes" id="UP000240830">
    <property type="component" value="Unassembled WGS sequence"/>
</dbReference>
<evidence type="ECO:0000256" key="1">
    <source>
        <dbReference type="ARBA" id="ARBA00022408"/>
    </source>
</evidence>
<name>A0A2H9TLI8_9FUNG</name>
<reference evidence="7 8" key="1">
    <citation type="submission" date="2016-10" db="EMBL/GenBank/DDBJ databases">
        <title>The genome of Paramicrosporidium saccamoebae is the missing link in understanding Cryptomycota and Microsporidia evolution.</title>
        <authorList>
            <person name="Quandt C.A."/>
            <person name="Beaudet D."/>
            <person name="Corsaro D."/>
            <person name="Michel R."/>
            <person name="Corradi N."/>
            <person name="James T."/>
        </authorList>
    </citation>
    <scope>NUCLEOTIDE SEQUENCE [LARGE SCALE GENOMIC DNA]</scope>
    <source>
        <strain evidence="7 8">KSL3</strain>
    </source>
</reference>
<dbReference type="STRING" id="1246581.A0A2H9TLI8"/>
<dbReference type="GO" id="GO:0006355">
    <property type="term" value="P:regulation of DNA-templated transcription"/>
    <property type="evidence" value="ECO:0007669"/>
    <property type="project" value="InterPro"/>
</dbReference>
<evidence type="ECO:0000256" key="4">
    <source>
        <dbReference type="ARBA" id="ARBA00023242"/>
    </source>
</evidence>
<evidence type="ECO:0000313" key="7">
    <source>
        <dbReference type="EMBL" id="PJF18638.1"/>
    </source>
</evidence>